<evidence type="ECO:0000313" key="1">
    <source>
        <dbReference type="EMBL" id="OTA19900.1"/>
    </source>
</evidence>
<organism evidence="1 2">
    <name type="scientific">Xenorhabdus beddingii</name>
    <dbReference type="NCBI Taxonomy" id="40578"/>
    <lineage>
        <taxon>Bacteria</taxon>
        <taxon>Pseudomonadati</taxon>
        <taxon>Pseudomonadota</taxon>
        <taxon>Gammaproteobacteria</taxon>
        <taxon>Enterobacterales</taxon>
        <taxon>Morganellaceae</taxon>
        <taxon>Xenorhabdus</taxon>
    </lineage>
</organism>
<keyword evidence="2" id="KW-1185">Reference proteome</keyword>
<evidence type="ECO:0000313" key="2">
    <source>
        <dbReference type="Proteomes" id="UP000194204"/>
    </source>
</evidence>
<reference evidence="1 2" key="1">
    <citation type="submission" date="2017-01" db="EMBL/GenBank/DDBJ databases">
        <title>Deconstructing symbiosis and pathogenesis requirements using a combined genomic-metabolomic approach.</title>
        <authorList>
            <person name="Tobias N.J."/>
            <person name="Wolff H."/>
            <person name="Djahanschiri B."/>
            <person name="Ebersberger I."/>
            <person name="Bode H.B."/>
        </authorList>
    </citation>
    <scope>NUCLEOTIDE SEQUENCE [LARGE SCALE GENOMIC DNA]</scope>
    <source>
        <strain evidence="1 2">DSM 4764</strain>
    </source>
</reference>
<name>A0A1Y2SLW7_9GAMM</name>
<comment type="caution">
    <text evidence="1">The sequence shown here is derived from an EMBL/GenBank/DDBJ whole genome shotgun (WGS) entry which is preliminary data.</text>
</comment>
<gene>
    <name evidence="1" type="ORF">Xbed_02025</name>
</gene>
<dbReference type="EMBL" id="MUBK01000014">
    <property type="protein sequence ID" value="OTA19900.1"/>
    <property type="molecule type" value="Genomic_DNA"/>
</dbReference>
<protein>
    <submittedName>
        <fullName evidence="1">Phage capsid protein</fullName>
    </submittedName>
</protein>
<sequence length="112" mass="12963">MRLLLTKAETEKRSLTEDEAKQFDTLNTEITRYEALSDEERSQVKTQPTSETLSNDELRHYLLTGETRALSTGVPLDGGYMFWMHRYSSSADYDVNFFSLIGKNNFFIIISH</sequence>
<dbReference type="Proteomes" id="UP000194204">
    <property type="component" value="Unassembled WGS sequence"/>
</dbReference>
<dbReference type="STRING" id="40578.Xbed_02025"/>
<accession>A0A1Y2SLW7</accession>
<proteinExistence type="predicted"/>
<dbReference type="AlphaFoldDB" id="A0A1Y2SLW7"/>